<sequence>MILGYTVKFYEKSLSFIDVPLTALIRSTLTSSSTQFYTLITQFGSVLPLSLLTLLSSILLLYNKRRIESIWLIINAALVAGLGNYAIKYIFMRPRPDLEQLTPVTHYSFPSGHAMGSLLFYGTMIVLTQLLIKNKPIKYTIQLFLGLLILLIGISRVYLGVHFPTDIIGGYLLGLAWLLASYPFFQKKRFIWRFKSKQH</sequence>
<evidence type="ECO:0000256" key="1">
    <source>
        <dbReference type="SAM" id="Phobius"/>
    </source>
</evidence>
<keyword evidence="1" id="KW-0812">Transmembrane</keyword>
<feature type="transmembrane region" description="Helical" evidence="1">
    <location>
        <begin position="111"/>
        <end position="132"/>
    </location>
</feature>
<dbReference type="SUPFAM" id="SSF48317">
    <property type="entry name" value="Acid phosphatase/Vanadium-dependent haloperoxidase"/>
    <property type="match status" value="1"/>
</dbReference>
<dbReference type="InterPro" id="IPR000326">
    <property type="entry name" value="PAP2/HPO"/>
</dbReference>
<gene>
    <name evidence="3" type="ORF">OL234_09880</name>
</gene>
<feature type="transmembrane region" description="Helical" evidence="1">
    <location>
        <begin position="167"/>
        <end position="185"/>
    </location>
</feature>
<dbReference type="PANTHER" id="PTHR14969">
    <property type="entry name" value="SPHINGOSINE-1-PHOSPHATE PHOSPHOHYDROLASE"/>
    <property type="match status" value="1"/>
</dbReference>
<dbReference type="RefSeq" id="WP_275469057.1">
    <property type="nucleotide sequence ID" value="NZ_CP110232.1"/>
</dbReference>
<reference evidence="3" key="1">
    <citation type="submission" date="2022-10" db="EMBL/GenBank/DDBJ databases">
        <title>Vagococcus sp. isolated from poultry meat.</title>
        <authorList>
            <person name="Johansson P."/>
            <person name="Bjorkroth J."/>
        </authorList>
    </citation>
    <scope>NUCLEOTIDE SEQUENCE</scope>
    <source>
        <strain evidence="3">STAA11</strain>
    </source>
</reference>
<dbReference type="PANTHER" id="PTHR14969:SF13">
    <property type="entry name" value="AT30094P"/>
    <property type="match status" value="1"/>
</dbReference>
<evidence type="ECO:0000259" key="2">
    <source>
        <dbReference type="SMART" id="SM00014"/>
    </source>
</evidence>
<accession>A0AAF0CUL8</accession>
<protein>
    <submittedName>
        <fullName evidence="3">Phosphatase PAP2 family protein</fullName>
    </submittedName>
</protein>
<dbReference type="AlphaFoldDB" id="A0AAF0CUL8"/>
<dbReference type="SMART" id="SM00014">
    <property type="entry name" value="acidPPc"/>
    <property type="match status" value="1"/>
</dbReference>
<organism evidence="3 4">
    <name type="scientific">Vagococcus intermedius</name>
    <dbReference type="NCBI Taxonomy" id="2991418"/>
    <lineage>
        <taxon>Bacteria</taxon>
        <taxon>Bacillati</taxon>
        <taxon>Bacillota</taxon>
        <taxon>Bacilli</taxon>
        <taxon>Lactobacillales</taxon>
        <taxon>Enterococcaceae</taxon>
        <taxon>Vagococcus</taxon>
    </lineage>
</organism>
<dbReference type="CDD" id="cd03392">
    <property type="entry name" value="PAP2_like_2"/>
    <property type="match status" value="1"/>
</dbReference>
<proteinExistence type="predicted"/>
<keyword evidence="1" id="KW-1133">Transmembrane helix</keyword>
<dbReference type="Pfam" id="PF01569">
    <property type="entry name" value="PAP2"/>
    <property type="match status" value="1"/>
</dbReference>
<dbReference type="Gene3D" id="1.20.144.10">
    <property type="entry name" value="Phosphatidic acid phosphatase type 2/haloperoxidase"/>
    <property type="match status" value="2"/>
</dbReference>
<feature type="transmembrane region" description="Helical" evidence="1">
    <location>
        <begin position="139"/>
        <end position="161"/>
    </location>
</feature>
<keyword evidence="1" id="KW-0472">Membrane</keyword>
<dbReference type="Proteomes" id="UP001179647">
    <property type="component" value="Chromosome"/>
</dbReference>
<feature type="transmembrane region" description="Helical" evidence="1">
    <location>
        <begin position="69"/>
        <end position="91"/>
    </location>
</feature>
<evidence type="ECO:0000313" key="3">
    <source>
        <dbReference type="EMBL" id="WEG73254.1"/>
    </source>
</evidence>
<evidence type="ECO:0000313" key="4">
    <source>
        <dbReference type="Proteomes" id="UP001179647"/>
    </source>
</evidence>
<keyword evidence="4" id="KW-1185">Reference proteome</keyword>
<feature type="transmembrane region" description="Helical" evidence="1">
    <location>
        <begin position="36"/>
        <end position="62"/>
    </location>
</feature>
<dbReference type="InterPro" id="IPR036938">
    <property type="entry name" value="PAP2/HPO_sf"/>
</dbReference>
<dbReference type="EMBL" id="CP110232">
    <property type="protein sequence ID" value="WEG73254.1"/>
    <property type="molecule type" value="Genomic_DNA"/>
</dbReference>
<feature type="domain" description="Phosphatidic acid phosphatase type 2/haloperoxidase" evidence="2">
    <location>
        <begin position="69"/>
        <end position="182"/>
    </location>
</feature>
<name>A0AAF0CUL8_9ENTE</name>
<dbReference type="KEGG" id="vie:OL234_09880"/>